<dbReference type="Proteomes" id="UP001631993">
    <property type="component" value="Unassembled WGS sequence"/>
</dbReference>
<proteinExistence type="predicted"/>
<dbReference type="PROSITE" id="PS50231">
    <property type="entry name" value="RICIN_B_LECTIN"/>
    <property type="match status" value="1"/>
</dbReference>
<comment type="caution">
    <text evidence="3">The sequence shown here is derived from an EMBL/GenBank/DDBJ whole genome shotgun (WGS) entry which is preliminary data.</text>
</comment>
<gene>
    <name evidence="3" type="ORF">ACKI1S_20835</name>
</gene>
<name>A0ABW9IJB6_STRGJ</name>
<dbReference type="InterPro" id="IPR000772">
    <property type="entry name" value="Ricin_B_lectin"/>
</dbReference>
<dbReference type="Gene3D" id="2.80.10.50">
    <property type="match status" value="1"/>
</dbReference>
<feature type="region of interest" description="Disordered" evidence="1">
    <location>
        <begin position="271"/>
        <end position="295"/>
    </location>
</feature>
<evidence type="ECO:0000313" key="3">
    <source>
        <dbReference type="EMBL" id="MFM9648594.1"/>
    </source>
</evidence>
<feature type="region of interest" description="Disordered" evidence="1">
    <location>
        <begin position="1"/>
        <end position="29"/>
    </location>
</feature>
<evidence type="ECO:0000256" key="1">
    <source>
        <dbReference type="SAM" id="MobiDB-lite"/>
    </source>
</evidence>
<sequence>MVRGGGNGWSGDDAEPPDADPRTGGPDARLTDLLRASPATAYPALRTLRARHHAAVLAYARLCTTSEPGARQLAAQAFTLAARETARGNDPGGPWRHQLLLLAARTAAEWARDNRAGGLDAGLLLVLNTGAPGGPVPPLLTAFRSLPSRAQGLIWYGVVEREPADRTAALLGLTPVDVTYGTAPALHSLAQAALRLRLAASDDPDCGDFRRLIEESVRPDAPRRSPDLEAHRAHCTCCATAYEEQCALRDTPRGALAEGLLPWGGTAYVRGDEADGTGRPGPLAEAAAGDGAGPSWPPSRRFVLASVALGVALAPLLVLMLSTGDPSGQGSAGAVVTGPRTLPPVTVTATATVRAPSPTPTPTPSRTSPSPSPSPTRGSAPPRTGTPPPPRPTPSPVRPPGAAYAQVVNVATGRCLEVAGDFENGTDVVTVPCSGSASQRWRVDADRGVLQSYADSDYCLDSRGSVEKGIGIWQCSSVDGRNGRNLTFTVDGDGTIRPAIAIATAVTADSGGGVYFAPLDGGARQRWRAGAA</sequence>
<organism evidence="3 4">
    <name type="scientific">Streptomyces galilaeus</name>
    <dbReference type="NCBI Taxonomy" id="33899"/>
    <lineage>
        <taxon>Bacteria</taxon>
        <taxon>Bacillati</taxon>
        <taxon>Actinomycetota</taxon>
        <taxon>Actinomycetes</taxon>
        <taxon>Kitasatosporales</taxon>
        <taxon>Streptomycetaceae</taxon>
        <taxon>Streptomyces</taxon>
    </lineage>
</organism>
<protein>
    <submittedName>
        <fullName evidence="3">Ricin-type beta-trefoil lectin domain protein</fullName>
    </submittedName>
</protein>
<reference evidence="3 4" key="1">
    <citation type="submission" date="2024-12" db="EMBL/GenBank/DDBJ databases">
        <title>Forecasting of Potato common scab and diversities of Pathogenic streptomyces spp. in china.</title>
        <authorList>
            <person name="Handique U."/>
            <person name="Wu J."/>
        </authorList>
    </citation>
    <scope>NUCLEOTIDE SEQUENCE [LARGE SCALE GENOMIC DNA]</scope>
    <source>
        <strain evidence="3 4">ZRIMU1585</strain>
    </source>
</reference>
<evidence type="ECO:0000259" key="2">
    <source>
        <dbReference type="SMART" id="SM00458"/>
    </source>
</evidence>
<dbReference type="SUPFAM" id="SSF50370">
    <property type="entry name" value="Ricin B-like lectins"/>
    <property type="match status" value="1"/>
</dbReference>
<feature type="region of interest" description="Disordered" evidence="1">
    <location>
        <begin position="349"/>
        <end position="401"/>
    </location>
</feature>
<feature type="compositionally biased region" description="Low complexity" evidence="1">
    <location>
        <begin position="364"/>
        <end position="383"/>
    </location>
</feature>
<feature type="domain" description="Ricin B lectin" evidence="2">
    <location>
        <begin position="401"/>
        <end position="530"/>
    </location>
</feature>
<dbReference type="InterPro" id="IPR035992">
    <property type="entry name" value="Ricin_B-like_lectins"/>
</dbReference>
<dbReference type="Pfam" id="PF00652">
    <property type="entry name" value="Ricin_B_lectin"/>
    <property type="match status" value="1"/>
</dbReference>
<feature type="compositionally biased region" description="Pro residues" evidence="1">
    <location>
        <begin position="384"/>
        <end position="399"/>
    </location>
</feature>
<evidence type="ECO:0000313" key="4">
    <source>
        <dbReference type="Proteomes" id="UP001631993"/>
    </source>
</evidence>
<dbReference type="SMART" id="SM00458">
    <property type="entry name" value="RICIN"/>
    <property type="match status" value="1"/>
</dbReference>
<accession>A0ABW9IJB6</accession>
<dbReference type="RefSeq" id="WP_369278508.1">
    <property type="nucleotide sequence ID" value="NZ_JBJVMW010000007.1"/>
</dbReference>
<dbReference type="EMBL" id="JBJVNE010000010">
    <property type="protein sequence ID" value="MFM9648594.1"/>
    <property type="molecule type" value="Genomic_DNA"/>
</dbReference>
<keyword evidence="4" id="KW-1185">Reference proteome</keyword>